<organism evidence="1 2">
    <name type="scientific">Ornithinibacillus halophilus</name>
    <dbReference type="NCBI Taxonomy" id="930117"/>
    <lineage>
        <taxon>Bacteria</taxon>
        <taxon>Bacillati</taxon>
        <taxon>Bacillota</taxon>
        <taxon>Bacilli</taxon>
        <taxon>Bacillales</taxon>
        <taxon>Bacillaceae</taxon>
        <taxon>Ornithinibacillus</taxon>
    </lineage>
</organism>
<evidence type="ECO:0000313" key="2">
    <source>
        <dbReference type="Proteomes" id="UP000183988"/>
    </source>
</evidence>
<keyword evidence="2" id="KW-1185">Reference proteome</keyword>
<reference evidence="1 2" key="1">
    <citation type="submission" date="2016-11" db="EMBL/GenBank/DDBJ databases">
        <authorList>
            <person name="Jaros S."/>
            <person name="Januszkiewicz K."/>
            <person name="Wedrychowicz H."/>
        </authorList>
    </citation>
    <scope>NUCLEOTIDE SEQUENCE [LARGE SCALE GENOMIC DNA]</scope>
    <source>
        <strain evidence="1 2">IBRC-M 10683</strain>
    </source>
</reference>
<gene>
    <name evidence="1" type="ORF">SAMN05216225_10751</name>
</gene>
<dbReference type="EMBL" id="FQVW01000075">
    <property type="protein sequence ID" value="SHG86832.1"/>
    <property type="molecule type" value="Genomic_DNA"/>
</dbReference>
<dbReference type="Proteomes" id="UP000183988">
    <property type="component" value="Unassembled WGS sequence"/>
</dbReference>
<accession>A0A1M5NBK5</accession>
<dbReference type="RefSeq" id="WP_072892028.1">
    <property type="nucleotide sequence ID" value="NZ_FQVW01000075.1"/>
</dbReference>
<dbReference type="STRING" id="930117.SAMN05216225_10751"/>
<sequence>MKSKVITLIIPILMITSYMVNAKEEKHPPEPTTIETYQEDVTGDGHKEELMLKGTLFSSDSEYYRDLQLIITTHKNKSWEINYNGGYKPKLKFMDLNHDSVNEILFQSATGGNGGVHHYNLHTLIQYKLLEIPLPKQEYVSGEFKEDFQVEIKFSPVSDPTLVNVEKNASHYAKRGIYNREGQLLKKTSVIVDPIAYFEPFYISESKGYGLKSFQQISGTDHSDQLGTIESLWYYERDKWIIVQSEWIPSEENN</sequence>
<evidence type="ECO:0000313" key="1">
    <source>
        <dbReference type="EMBL" id="SHG86832.1"/>
    </source>
</evidence>
<dbReference type="AlphaFoldDB" id="A0A1M5NBK5"/>
<proteinExistence type="predicted"/>
<protein>
    <submittedName>
        <fullName evidence="1">Uncharacterized protein</fullName>
    </submittedName>
</protein>
<name>A0A1M5NBK5_9BACI</name>